<dbReference type="KEGG" id="vg:23461871"/>
<dbReference type="GeneID" id="23461871"/>
<proteinExistence type="predicted"/>
<evidence type="ECO:0000313" key="2">
    <source>
        <dbReference type="EMBL" id="AJF96954.1"/>
    </source>
</evidence>
<evidence type="ECO:0000313" key="3">
    <source>
        <dbReference type="Proteomes" id="UP000202511"/>
    </source>
</evidence>
<dbReference type="EMBL" id="KP136319">
    <property type="protein sequence ID" value="AJF96954.1"/>
    <property type="molecule type" value="Genomic_DNA"/>
</dbReference>
<dbReference type="RefSeq" id="YP_009119189.1">
    <property type="nucleotide sequence ID" value="NC_026440.1"/>
</dbReference>
<feature type="region of interest" description="Disordered" evidence="1">
    <location>
        <begin position="260"/>
        <end position="281"/>
    </location>
</feature>
<dbReference type="Proteomes" id="UP000202511">
    <property type="component" value="Segment"/>
</dbReference>
<reference evidence="2 3" key="1">
    <citation type="journal article" date="2015" name="Parasitol. Res.">
        <title>Viruses in close associations with free-living amoebae.</title>
        <authorList>
            <person name="Scheid P."/>
        </authorList>
    </citation>
    <scope>NUCLEOTIDE SEQUENCE [LARGE SCALE GENOMIC DNA]</scope>
    <source>
        <strain evidence="2">KlaHel</strain>
    </source>
</reference>
<name>A0A0B5J0F8_9VIRU</name>
<accession>A0A0B5J0F8</accession>
<sequence length="312" mass="34384">MFKRLLDECQRRRDIDTETPAAKRARHDADDAGTGLGNRSEWGINFSETHVRLLATTALAKYDKTLARVIPGASDKQIKQAIYRVISKPAAVARICDAANGRIDRPDEVLQEAASQCVHGTVAILVDRVCSEFEITCVLARLIKQGDREGVLAIVDACESSPEISPVVYKRIVEASLGKAAKRGTINIINDLAPRCDGQALRRVLIHCASRNYGIEGFEAVWEHADLCAHDLGDDIEPGAARDFLHDAIHKGDGCRGTCPASRPDNAPASPRRRTGDRTPAISRRSLYNNRLFFPIKPPLQKPLFLLRTCCR</sequence>
<evidence type="ECO:0000256" key="1">
    <source>
        <dbReference type="SAM" id="MobiDB-lite"/>
    </source>
</evidence>
<organism evidence="2 3">
    <name type="scientific">Pandoravirus inopinatum</name>
    <dbReference type="NCBI Taxonomy" id="1605721"/>
    <lineage>
        <taxon>Viruses</taxon>
        <taxon>Pandoravirus</taxon>
    </lineage>
</organism>
<protein>
    <submittedName>
        <fullName evidence="2">Uncharacterized protein</fullName>
    </submittedName>
</protein>